<evidence type="ECO:0000313" key="4">
    <source>
        <dbReference type="EMBL" id="TDQ32194.1"/>
    </source>
</evidence>
<keyword evidence="5" id="KW-1185">Reference proteome</keyword>
<feature type="domain" description="BD-FAE-like" evidence="3">
    <location>
        <begin position="53"/>
        <end position="260"/>
    </location>
</feature>
<dbReference type="Gene3D" id="3.40.50.1820">
    <property type="entry name" value="alpha/beta hydrolase"/>
    <property type="match status" value="1"/>
</dbReference>
<dbReference type="Pfam" id="PF20434">
    <property type="entry name" value="BD-FAE"/>
    <property type="match status" value="1"/>
</dbReference>
<evidence type="ECO:0000313" key="5">
    <source>
        <dbReference type="Proteomes" id="UP000295468"/>
    </source>
</evidence>
<dbReference type="InterPro" id="IPR049492">
    <property type="entry name" value="BD-FAE-like_dom"/>
</dbReference>
<organism evidence="4 5">
    <name type="scientific">Zeaxanthinibacter enoshimensis</name>
    <dbReference type="NCBI Taxonomy" id="392009"/>
    <lineage>
        <taxon>Bacteria</taxon>
        <taxon>Pseudomonadati</taxon>
        <taxon>Bacteroidota</taxon>
        <taxon>Flavobacteriia</taxon>
        <taxon>Flavobacteriales</taxon>
        <taxon>Flavobacteriaceae</taxon>
        <taxon>Zeaxanthinibacter</taxon>
    </lineage>
</organism>
<feature type="signal peptide" evidence="2">
    <location>
        <begin position="1"/>
        <end position="19"/>
    </location>
</feature>
<dbReference type="InterPro" id="IPR050300">
    <property type="entry name" value="GDXG_lipolytic_enzyme"/>
</dbReference>
<evidence type="ECO:0000259" key="3">
    <source>
        <dbReference type="Pfam" id="PF20434"/>
    </source>
</evidence>
<evidence type="ECO:0000256" key="1">
    <source>
        <dbReference type="ARBA" id="ARBA00022801"/>
    </source>
</evidence>
<reference evidence="4 5" key="1">
    <citation type="submission" date="2019-03" db="EMBL/GenBank/DDBJ databases">
        <title>Genomic Encyclopedia of Archaeal and Bacterial Type Strains, Phase II (KMG-II): from individual species to whole genera.</title>
        <authorList>
            <person name="Goeker M."/>
        </authorList>
    </citation>
    <scope>NUCLEOTIDE SEQUENCE [LARGE SCALE GENOMIC DNA]</scope>
    <source>
        <strain evidence="4 5">DSM 18435</strain>
    </source>
</reference>
<dbReference type="PANTHER" id="PTHR48081">
    <property type="entry name" value="AB HYDROLASE SUPERFAMILY PROTEIN C4A8.06C"/>
    <property type="match status" value="1"/>
</dbReference>
<name>A0A4R6TLG1_9FLAO</name>
<dbReference type="SUPFAM" id="SSF53474">
    <property type="entry name" value="alpha/beta-Hydrolases"/>
    <property type="match status" value="1"/>
</dbReference>
<dbReference type="PROSITE" id="PS51257">
    <property type="entry name" value="PROKAR_LIPOPROTEIN"/>
    <property type="match status" value="1"/>
</dbReference>
<sequence>MKYKLILLLTCMLILSSCAKKLVSVPLKTSQQVDATYKVLKDIPYGPDKEQNMDIYLSEDANSYGDKNYTIVFLHGGAYYLSDKTQEEKYIRPYLQKGLNVVNMNYRLKRGIAPATSDLTNALNFLKENNSNYDLDLGDLIVTGFSAGAQIATNTGLARNNASFPDTLKEGITIKGIINFSGPVDDLDVIERIFVDFDHELFSQAGKALFPSEGYEKKEVVSVYEPITYFDVNDPPVFLWHGGKDNQVPPETFRDFTSKLRRNRDVLSFIPEGKHSPTEEELSAAYIKIFQFLDDL</sequence>
<gene>
    <name evidence="4" type="ORF">CLV82_0017</name>
</gene>
<proteinExistence type="predicted"/>
<protein>
    <submittedName>
        <fullName evidence="4">Acetyl esterase/lipase</fullName>
    </submittedName>
</protein>
<feature type="chain" id="PRO_5020228262" evidence="2">
    <location>
        <begin position="20"/>
        <end position="296"/>
    </location>
</feature>
<dbReference type="OrthoDB" id="9777975at2"/>
<evidence type="ECO:0000256" key="2">
    <source>
        <dbReference type="SAM" id="SignalP"/>
    </source>
</evidence>
<dbReference type="GO" id="GO:0016787">
    <property type="term" value="F:hydrolase activity"/>
    <property type="evidence" value="ECO:0007669"/>
    <property type="project" value="UniProtKB-KW"/>
</dbReference>
<keyword evidence="1" id="KW-0378">Hydrolase</keyword>
<accession>A0A4R6TLG1</accession>
<dbReference type="Proteomes" id="UP000295468">
    <property type="component" value="Unassembled WGS sequence"/>
</dbReference>
<dbReference type="RefSeq" id="WP_133642277.1">
    <property type="nucleotide sequence ID" value="NZ_SNYI01000001.1"/>
</dbReference>
<keyword evidence="2" id="KW-0732">Signal</keyword>
<dbReference type="AlphaFoldDB" id="A0A4R6TLG1"/>
<dbReference type="InterPro" id="IPR029058">
    <property type="entry name" value="AB_hydrolase_fold"/>
</dbReference>
<comment type="caution">
    <text evidence="4">The sequence shown here is derived from an EMBL/GenBank/DDBJ whole genome shotgun (WGS) entry which is preliminary data.</text>
</comment>
<dbReference type="EMBL" id="SNYI01000001">
    <property type="protein sequence ID" value="TDQ32194.1"/>
    <property type="molecule type" value="Genomic_DNA"/>
</dbReference>